<dbReference type="GO" id="GO:0005290">
    <property type="term" value="F:L-histidine transmembrane transporter activity"/>
    <property type="evidence" value="ECO:0007669"/>
    <property type="project" value="TreeGrafter"/>
</dbReference>
<evidence type="ECO:0000256" key="2">
    <source>
        <dbReference type="ARBA" id="ARBA00008066"/>
    </source>
</evidence>
<sequence length="436" mass="47349">MPSIDNRSSGGASNISSAINLTKTIIGAGLLSMPLAYATDGTIFGTFIIILAALTSGFGLFIQAYVSRYIASGHANFFGLCLITYPQLSVIFDIAIAIQCFGCAISYLVLIGDLMPTIISDVPYVEEKHYRTFWLLVSALFTVPLSFAKKLDALRYTSILALIAILYISLLVVAHFFIHDIPRSGIIEYFPSSITGVFSTFSIIVFAFSGQQNMFSIINEAKDKSLTNLTRLINFAIILSSVLFIGVGLAGYLTFGSSVNGNVILSYPNGAATLLGRFCIVFMVLFSFPLMFYPARISFNNIYYSAKKGLQEKSEEVNETTSLIQGGDEGDTEEQTNLHVVPFTHKTFVVLTILLLITAYTLAITLKSFAFVLAIVGATGSTSISFILPGLFGYKLIGSESDDPSTLEKIFKYLSLGLTIWGVAVMIVCLYSSLAL</sequence>
<dbReference type="AlphaFoldDB" id="A0A8X7NPV2"/>
<comment type="similarity">
    <text evidence="2">Belongs to the amino acid/polyamine transporter 2 family.</text>
</comment>
<keyword evidence="3 6" id="KW-0812">Transmembrane</keyword>
<evidence type="ECO:0000313" key="8">
    <source>
        <dbReference type="EMBL" id="KAF6059599.1"/>
    </source>
</evidence>
<evidence type="ECO:0000256" key="6">
    <source>
        <dbReference type="SAM" id="Phobius"/>
    </source>
</evidence>
<reference evidence="8" key="1">
    <citation type="submission" date="2020-03" db="EMBL/GenBank/DDBJ databases">
        <title>FDA dAtabase for Regulatory Grade micrObial Sequences (FDA-ARGOS): Supporting development and validation of Infectious Disease Dx tests.</title>
        <authorList>
            <person name="Campos J."/>
            <person name="Goldberg B."/>
            <person name="Tallon L."/>
            <person name="Sadzewicz L."/>
            <person name="Vavikolanu K."/>
            <person name="Mehta A."/>
            <person name="Aluvathingal J."/>
            <person name="Nadendla S."/>
            <person name="Nandy P."/>
            <person name="Geyer C."/>
            <person name="Yan Y."/>
            <person name="Sichtig H."/>
        </authorList>
    </citation>
    <scope>NUCLEOTIDE SEQUENCE [LARGE SCALE GENOMIC DNA]</scope>
    <source>
        <strain evidence="8">FDAARGOS_652</strain>
    </source>
</reference>
<organism evidence="8 9">
    <name type="scientific">Candida parapsilosis</name>
    <name type="common">Yeast</name>
    <dbReference type="NCBI Taxonomy" id="5480"/>
    <lineage>
        <taxon>Eukaryota</taxon>
        <taxon>Fungi</taxon>
        <taxon>Dikarya</taxon>
        <taxon>Ascomycota</taxon>
        <taxon>Saccharomycotina</taxon>
        <taxon>Pichiomycetes</taxon>
        <taxon>Debaryomycetaceae</taxon>
        <taxon>Candida/Lodderomyces clade</taxon>
        <taxon>Candida</taxon>
    </lineage>
</organism>
<dbReference type="GO" id="GO:0015189">
    <property type="term" value="F:L-lysine transmembrane transporter activity"/>
    <property type="evidence" value="ECO:0007669"/>
    <property type="project" value="TreeGrafter"/>
</dbReference>
<dbReference type="Pfam" id="PF01490">
    <property type="entry name" value="Aa_trans"/>
    <property type="match status" value="1"/>
</dbReference>
<gene>
    <name evidence="8" type="ORF">FOB60_001181</name>
</gene>
<feature type="transmembrane region" description="Helical" evidence="6">
    <location>
        <begin position="413"/>
        <end position="434"/>
    </location>
</feature>
<dbReference type="GO" id="GO:0005302">
    <property type="term" value="F:L-tyrosine transmembrane transporter activity"/>
    <property type="evidence" value="ECO:0007669"/>
    <property type="project" value="TreeGrafter"/>
</dbReference>
<feature type="transmembrane region" description="Helical" evidence="6">
    <location>
        <begin position="77"/>
        <end position="110"/>
    </location>
</feature>
<keyword evidence="5 6" id="KW-0472">Membrane</keyword>
<dbReference type="GO" id="GO:0005886">
    <property type="term" value="C:plasma membrane"/>
    <property type="evidence" value="ECO:0007669"/>
    <property type="project" value="EnsemblFungi"/>
</dbReference>
<feature type="transmembrane region" description="Helical" evidence="6">
    <location>
        <begin position="369"/>
        <end position="392"/>
    </location>
</feature>
<feature type="transmembrane region" description="Helical" evidence="6">
    <location>
        <begin position="159"/>
        <end position="178"/>
    </location>
</feature>
<feature type="transmembrane region" description="Helical" evidence="6">
    <location>
        <begin position="347"/>
        <end position="363"/>
    </location>
</feature>
<feature type="transmembrane region" description="Helical" evidence="6">
    <location>
        <begin position="130"/>
        <end position="147"/>
    </location>
</feature>
<evidence type="ECO:0000256" key="5">
    <source>
        <dbReference type="ARBA" id="ARBA00023136"/>
    </source>
</evidence>
<dbReference type="OrthoDB" id="438545at2759"/>
<evidence type="ECO:0000256" key="1">
    <source>
        <dbReference type="ARBA" id="ARBA00004141"/>
    </source>
</evidence>
<comment type="subcellular location">
    <subcellularLocation>
        <location evidence="1">Membrane</location>
        <topology evidence="1">Multi-pass membrane protein</topology>
    </subcellularLocation>
</comment>
<feature type="transmembrane region" description="Helical" evidence="6">
    <location>
        <begin position="232"/>
        <end position="254"/>
    </location>
</feature>
<evidence type="ECO:0000256" key="4">
    <source>
        <dbReference type="ARBA" id="ARBA00022989"/>
    </source>
</evidence>
<dbReference type="PANTHER" id="PTHR22950">
    <property type="entry name" value="AMINO ACID TRANSPORTER"/>
    <property type="match status" value="1"/>
</dbReference>
<feature type="transmembrane region" description="Helical" evidence="6">
    <location>
        <begin position="274"/>
        <end position="293"/>
    </location>
</feature>
<evidence type="ECO:0000259" key="7">
    <source>
        <dbReference type="Pfam" id="PF01490"/>
    </source>
</evidence>
<accession>A0A8X7NPV2</accession>
<proteinExistence type="inferred from homology"/>
<evidence type="ECO:0000313" key="9">
    <source>
        <dbReference type="Proteomes" id="UP000590412"/>
    </source>
</evidence>
<dbReference type="GO" id="GO:0000329">
    <property type="term" value="C:fungal-type vacuole membrane"/>
    <property type="evidence" value="ECO:0007669"/>
    <property type="project" value="TreeGrafter"/>
</dbReference>
<dbReference type="PANTHER" id="PTHR22950:SF224">
    <property type="entry name" value="VACUOLAR AMINO ACID TRANSPORTER 7"/>
    <property type="match status" value="1"/>
</dbReference>
<feature type="transmembrane region" description="Helical" evidence="6">
    <location>
        <begin position="43"/>
        <end position="65"/>
    </location>
</feature>
<feature type="transmembrane region" description="Helical" evidence="6">
    <location>
        <begin position="21"/>
        <end position="37"/>
    </location>
</feature>
<dbReference type="Proteomes" id="UP000590412">
    <property type="component" value="Unassembled WGS sequence"/>
</dbReference>
<dbReference type="GO" id="GO:0061459">
    <property type="term" value="F:L-arginine transmembrane transporter activity"/>
    <property type="evidence" value="ECO:0007669"/>
    <property type="project" value="TreeGrafter"/>
</dbReference>
<name>A0A8X7NPV2_CANPA</name>
<feature type="transmembrane region" description="Helical" evidence="6">
    <location>
        <begin position="190"/>
        <end position="211"/>
    </location>
</feature>
<dbReference type="GO" id="GO:0005313">
    <property type="term" value="F:L-glutamate transmembrane transporter activity"/>
    <property type="evidence" value="ECO:0007669"/>
    <property type="project" value="TreeGrafter"/>
</dbReference>
<evidence type="ECO:0000256" key="3">
    <source>
        <dbReference type="ARBA" id="ARBA00022692"/>
    </source>
</evidence>
<dbReference type="GO" id="GO:0043937">
    <property type="term" value="P:regulation of sporulation"/>
    <property type="evidence" value="ECO:0007669"/>
    <property type="project" value="EnsemblFungi"/>
</dbReference>
<keyword evidence="4 6" id="KW-1133">Transmembrane helix</keyword>
<dbReference type="InterPro" id="IPR013057">
    <property type="entry name" value="AA_transpt_TM"/>
</dbReference>
<feature type="domain" description="Amino acid transporter transmembrane" evidence="7">
    <location>
        <begin position="11"/>
        <end position="427"/>
    </location>
</feature>
<dbReference type="GO" id="GO:0015194">
    <property type="term" value="F:L-serine transmembrane transporter activity"/>
    <property type="evidence" value="ECO:0007669"/>
    <property type="project" value="TreeGrafter"/>
</dbReference>
<dbReference type="EMBL" id="JABWAB010000001">
    <property type="protein sequence ID" value="KAF6059599.1"/>
    <property type="molecule type" value="Genomic_DNA"/>
</dbReference>
<protein>
    <submittedName>
        <fullName evidence="8">Transmembrane amino acid transporter family protein</fullName>
    </submittedName>
</protein>
<comment type="caution">
    <text evidence="8">The sequence shown here is derived from an EMBL/GenBank/DDBJ whole genome shotgun (WGS) entry which is preliminary data.</text>
</comment>